<name>A0AAJ3NTD4_9MYCO</name>
<evidence type="ECO:0000313" key="1">
    <source>
        <dbReference type="EMBL" id="ORW75141.1"/>
    </source>
</evidence>
<comment type="caution">
    <text evidence="1">The sequence shown here is derived from an EMBL/GenBank/DDBJ whole genome shotgun (WGS) entry which is preliminary data.</text>
</comment>
<dbReference type="EMBL" id="LQPR01000003">
    <property type="protein sequence ID" value="ORW75141.1"/>
    <property type="molecule type" value="Genomic_DNA"/>
</dbReference>
<organism evidence="1 2">
    <name type="scientific">Mycobacterium saskatchewanense</name>
    <dbReference type="NCBI Taxonomy" id="220927"/>
    <lineage>
        <taxon>Bacteria</taxon>
        <taxon>Bacillati</taxon>
        <taxon>Actinomycetota</taxon>
        <taxon>Actinomycetes</taxon>
        <taxon>Mycobacteriales</taxon>
        <taxon>Mycobacteriaceae</taxon>
        <taxon>Mycobacterium</taxon>
        <taxon>Mycobacterium simiae complex</taxon>
    </lineage>
</organism>
<keyword evidence="2" id="KW-1185">Reference proteome</keyword>
<reference evidence="1 2" key="1">
    <citation type="submission" date="2016-01" db="EMBL/GenBank/DDBJ databases">
        <title>The new phylogeny of the genus Mycobacterium.</title>
        <authorList>
            <person name="Tarcisio F."/>
            <person name="Conor M."/>
            <person name="Antonella G."/>
            <person name="Elisabetta G."/>
            <person name="Giulia F.S."/>
            <person name="Sara T."/>
            <person name="Anna F."/>
            <person name="Clotilde B."/>
            <person name="Roberto B."/>
            <person name="Veronica D.S."/>
            <person name="Fabio R."/>
            <person name="Monica P."/>
            <person name="Olivier J."/>
            <person name="Enrico T."/>
            <person name="Nicola S."/>
        </authorList>
    </citation>
    <scope>NUCLEOTIDE SEQUENCE [LARGE SCALE GENOMIC DNA]</scope>
    <source>
        <strain evidence="1 2">DSM 44616</strain>
    </source>
</reference>
<evidence type="ECO:0000313" key="2">
    <source>
        <dbReference type="Proteomes" id="UP000193387"/>
    </source>
</evidence>
<gene>
    <name evidence="1" type="ORF">AWC23_02865</name>
</gene>
<dbReference type="AlphaFoldDB" id="A0AAJ3NTD4"/>
<sequence length="134" mass="14491">MGLTTILPNKHQRALYLAALRYRLRGNVLRFICETHQEIPPQPPAGAGTLACSHIFDPQGTVDPHIVYYLKASTAPGAAIPFVSGSPTLTPNSVARNRPLCAGIYTRHTNERAIHAVVGDDEAVELVKRPSALT</sequence>
<protein>
    <submittedName>
        <fullName evidence="1">Uncharacterized protein</fullName>
    </submittedName>
</protein>
<dbReference type="RefSeq" id="WP_085253684.1">
    <property type="nucleotide sequence ID" value="NZ_AP022573.1"/>
</dbReference>
<dbReference type="Proteomes" id="UP000193387">
    <property type="component" value="Unassembled WGS sequence"/>
</dbReference>
<proteinExistence type="predicted"/>
<accession>A0AAJ3NTD4</accession>